<dbReference type="GO" id="GO:0004497">
    <property type="term" value="F:monooxygenase activity"/>
    <property type="evidence" value="ECO:0007669"/>
    <property type="project" value="UniProtKB-KW"/>
</dbReference>
<keyword evidence="7 8" id="KW-0503">Monooxygenase</keyword>
<evidence type="ECO:0000256" key="5">
    <source>
        <dbReference type="ARBA" id="ARBA00023002"/>
    </source>
</evidence>
<dbReference type="PATRIC" id="fig|1415166.3.peg.2746"/>
<evidence type="ECO:0000256" key="7">
    <source>
        <dbReference type="ARBA" id="ARBA00023033"/>
    </source>
</evidence>
<dbReference type="InterPro" id="IPR001128">
    <property type="entry name" value="Cyt_P450"/>
</dbReference>
<dbReference type="InterPro" id="IPR002397">
    <property type="entry name" value="Cyt_P450_B"/>
</dbReference>
<reference evidence="9 10" key="1">
    <citation type="journal article" date="2014" name="Appl. Environ. Microbiol.">
        <title>Insights into the Microbial Degradation of Rubber and Gutta-Percha by Analysis of the Complete Genome of Nocardia nova SH22a.</title>
        <authorList>
            <person name="Luo Q."/>
            <person name="Hiessl S."/>
            <person name="Poehlein A."/>
            <person name="Daniel R."/>
            <person name="Steinbuchel A."/>
        </authorList>
    </citation>
    <scope>NUCLEOTIDE SEQUENCE [LARGE SCALE GENOMIC DNA]</scope>
    <source>
        <strain evidence="9">SH22a</strain>
    </source>
</reference>
<dbReference type="SUPFAM" id="SSF48264">
    <property type="entry name" value="Cytochrome P450"/>
    <property type="match status" value="1"/>
</dbReference>
<dbReference type="PROSITE" id="PS00086">
    <property type="entry name" value="CYTOCHROME_P450"/>
    <property type="match status" value="1"/>
</dbReference>
<dbReference type="OrthoDB" id="502624at2"/>
<keyword evidence="5 8" id="KW-0560">Oxidoreductase</keyword>
<comment type="similarity">
    <text evidence="2 8">Belongs to the cytochrome P450 family.</text>
</comment>
<dbReference type="AlphaFoldDB" id="W5TJP5"/>
<name>W5TJP5_9NOCA</name>
<evidence type="ECO:0000256" key="8">
    <source>
        <dbReference type="RuleBase" id="RU000461"/>
    </source>
</evidence>
<dbReference type="PANTHER" id="PTHR46696">
    <property type="entry name" value="P450, PUTATIVE (EUROFUNG)-RELATED"/>
    <property type="match status" value="1"/>
</dbReference>
<dbReference type="PRINTS" id="PR00385">
    <property type="entry name" value="P450"/>
</dbReference>
<keyword evidence="6 8" id="KW-0408">Iron</keyword>
<evidence type="ECO:0000256" key="6">
    <source>
        <dbReference type="ARBA" id="ARBA00023004"/>
    </source>
</evidence>
<dbReference type="RefSeq" id="WP_025348943.1">
    <property type="nucleotide sequence ID" value="NZ_CP006850.1"/>
</dbReference>
<protein>
    <submittedName>
        <fullName evidence="9">Cytochrome P450</fullName>
    </submittedName>
</protein>
<dbReference type="KEGG" id="nno:NONO_c26790"/>
<dbReference type="Gene3D" id="1.10.630.10">
    <property type="entry name" value="Cytochrome P450"/>
    <property type="match status" value="1"/>
</dbReference>
<dbReference type="EMBL" id="CP006850">
    <property type="protein sequence ID" value="AHH17471.1"/>
    <property type="molecule type" value="Genomic_DNA"/>
</dbReference>
<keyword evidence="3 8" id="KW-0349">Heme</keyword>
<evidence type="ECO:0000313" key="9">
    <source>
        <dbReference type="EMBL" id="AHH17471.1"/>
    </source>
</evidence>
<evidence type="ECO:0000313" key="10">
    <source>
        <dbReference type="Proteomes" id="UP000019150"/>
    </source>
</evidence>
<dbReference type="InterPro" id="IPR017972">
    <property type="entry name" value="Cyt_P450_CS"/>
</dbReference>
<keyword evidence="4 8" id="KW-0479">Metal-binding</keyword>
<gene>
    <name evidence="9" type="ORF">NONO_c26790</name>
</gene>
<dbReference type="PANTHER" id="PTHR46696:SF4">
    <property type="entry name" value="BIOTIN BIOSYNTHESIS CYTOCHROME P450"/>
    <property type="match status" value="1"/>
</dbReference>
<accession>W5TJP5</accession>
<evidence type="ECO:0000256" key="3">
    <source>
        <dbReference type="ARBA" id="ARBA00022617"/>
    </source>
</evidence>
<dbReference type="GO" id="GO:0020037">
    <property type="term" value="F:heme binding"/>
    <property type="evidence" value="ECO:0007669"/>
    <property type="project" value="InterPro"/>
</dbReference>
<proteinExistence type="inferred from homology"/>
<dbReference type="eggNOG" id="COG2124">
    <property type="taxonomic scope" value="Bacteria"/>
</dbReference>
<dbReference type="HOGENOM" id="CLU_033716_5_0_11"/>
<organism evidence="9 10">
    <name type="scientific">Nocardia nova SH22a</name>
    <dbReference type="NCBI Taxonomy" id="1415166"/>
    <lineage>
        <taxon>Bacteria</taxon>
        <taxon>Bacillati</taxon>
        <taxon>Actinomycetota</taxon>
        <taxon>Actinomycetes</taxon>
        <taxon>Mycobacteriales</taxon>
        <taxon>Nocardiaceae</taxon>
        <taxon>Nocardia</taxon>
    </lineage>
</organism>
<dbReference type="GO" id="GO:0016705">
    <property type="term" value="F:oxidoreductase activity, acting on paired donors, with incorporation or reduction of molecular oxygen"/>
    <property type="evidence" value="ECO:0007669"/>
    <property type="project" value="InterPro"/>
</dbReference>
<dbReference type="InterPro" id="IPR036396">
    <property type="entry name" value="Cyt_P450_sf"/>
</dbReference>
<evidence type="ECO:0000256" key="2">
    <source>
        <dbReference type="ARBA" id="ARBA00010617"/>
    </source>
</evidence>
<dbReference type="Pfam" id="PF00067">
    <property type="entry name" value="p450"/>
    <property type="match status" value="1"/>
</dbReference>
<dbReference type="PRINTS" id="PR00359">
    <property type="entry name" value="BP450"/>
</dbReference>
<sequence length="293" mass="32530">MADRVRREFADPPEHTAHRKLIAGAMSAPAIASWEPRIRQTAQRFVDRLAARPQVEFVTEFAAPYTMTVIADILGLAADMVPRMLYWTRGFNSMIGNPLTDEEVAELNDTAAEPLSRDELLMVLQLAMVGGSDTSSTGLSRMMEYLCDEPGEWDRLRAEPELVPAFIEELLRTESPLQGLFRVATRDVELGGRKIAKGETLWLSLAAANRDPEVFENADEKRLSRHNVVSRYLMFGGGPHLCPGAALTRLELRVVLEMLVAKLSAVERVSPPADRIKSFMFYGPGSLPVSFTA</sequence>
<comment type="cofactor">
    <cofactor evidence="1">
        <name>heme</name>
        <dbReference type="ChEBI" id="CHEBI:30413"/>
    </cofactor>
</comment>
<evidence type="ECO:0000256" key="1">
    <source>
        <dbReference type="ARBA" id="ARBA00001971"/>
    </source>
</evidence>
<dbReference type="STRING" id="1415166.NONO_c26790"/>
<dbReference type="Proteomes" id="UP000019150">
    <property type="component" value="Chromosome"/>
</dbReference>
<evidence type="ECO:0000256" key="4">
    <source>
        <dbReference type="ARBA" id="ARBA00022723"/>
    </source>
</evidence>
<dbReference type="GO" id="GO:0005506">
    <property type="term" value="F:iron ion binding"/>
    <property type="evidence" value="ECO:0007669"/>
    <property type="project" value="InterPro"/>
</dbReference>
<keyword evidence="10" id="KW-1185">Reference proteome</keyword>